<dbReference type="Proteomes" id="UP000222366">
    <property type="component" value="Unassembled WGS sequence"/>
</dbReference>
<keyword evidence="2" id="KW-1185">Reference proteome</keyword>
<name>A0A2D0KNR4_9GAMM</name>
<evidence type="ECO:0000313" key="1">
    <source>
        <dbReference type="EMBL" id="PHM65062.1"/>
    </source>
</evidence>
<accession>A0A2D0KNR4</accession>
<organism evidence="1 2">
    <name type="scientific">Xenorhabdus stockiae</name>
    <dbReference type="NCBI Taxonomy" id="351614"/>
    <lineage>
        <taxon>Bacteria</taxon>
        <taxon>Pseudomonadati</taxon>
        <taxon>Pseudomonadota</taxon>
        <taxon>Gammaproteobacteria</taxon>
        <taxon>Enterobacterales</taxon>
        <taxon>Morganellaceae</taxon>
        <taxon>Xenorhabdus</taxon>
    </lineage>
</organism>
<dbReference type="AlphaFoldDB" id="A0A2D0KNR4"/>
<dbReference type="EMBL" id="NJAJ01000020">
    <property type="protein sequence ID" value="PHM65062.1"/>
    <property type="molecule type" value="Genomic_DNA"/>
</dbReference>
<comment type="caution">
    <text evidence="1">The sequence shown here is derived from an EMBL/GenBank/DDBJ whole genome shotgun (WGS) entry which is preliminary data.</text>
</comment>
<evidence type="ECO:0000313" key="2">
    <source>
        <dbReference type="Proteomes" id="UP000222366"/>
    </source>
</evidence>
<gene>
    <name evidence="1" type="ORF">Xsto_02376</name>
</gene>
<proteinExistence type="predicted"/>
<sequence length="66" mass="7829">MKLEQFKLKQIKLKQLKMWQPKMRHLKDEGYKPVFSSALGAVYTTNAFLLPRIAFITQLIDSNIYR</sequence>
<reference evidence="1 2" key="1">
    <citation type="journal article" date="2017" name="Nat. Microbiol.">
        <title>Natural product diversity associated with the nematode symbionts Photorhabdus and Xenorhabdus.</title>
        <authorList>
            <person name="Tobias N.J."/>
            <person name="Wolff H."/>
            <person name="Djahanschiri B."/>
            <person name="Grundmann F."/>
            <person name="Kronenwerth M."/>
            <person name="Shi Y.M."/>
            <person name="Simonyi S."/>
            <person name="Grun P."/>
            <person name="Shapiro-Ilan D."/>
            <person name="Pidot S.J."/>
            <person name="Stinear T.P."/>
            <person name="Ebersberger I."/>
            <person name="Bode H.B."/>
        </authorList>
    </citation>
    <scope>NUCLEOTIDE SEQUENCE [LARGE SCALE GENOMIC DNA]</scope>
    <source>
        <strain evidence="1 2">DSM 17904</strain>
    </source>
</reference>
<protein>
    <submittedName>
        <fullName evidence="1">Uncharacterized protein</fullName>
    </submittedName>
</protein>